<dbReference type="EMBL" id="DTMM01000013">
    <property type="protein sequence ID" value="HFT92480.1"/>
    <property type="molecule type" value="Genomic_DNA"/>
</dbReference>
<evidence type="ECO:0008006" key="2">
    <source>
        <dbReference type="Google" id="ProtNLM"/>
    </source>
</evidence>
<accession>A0A7C3LQW3</accession>
<organism evidence="1">
    <name type="scientific">Leptospirillum ferriphilum</name>
    <dbReference type="NCBI Taxonomy" id="178606"/>
    <lineage>
        <taxon>Bacteria</taxon>
        <taxon>Pseudomonadati</taxon>
        <taxon>Nitrospirota</taxon>
        <taxon>Nitrospiria</taxon>
        <taxon>Nitrospirales</taxon>
        <taxon>Nitrospiraceae</taxon>
        <taxon>Leptospirillum</taxon>
    </lineage>
</organism>
<sequence>MNEGTVDEKTVLYIGKDLFLSGPIRQAAQSEGWAFRQVDPDKPLLLLQCRDLVAVFDLSALKESLFPIVAELRKRSGKTALVGISFHTDTENIQRGQQAGIDKIVHRSRMGHELKALLHEYAHIS</sequence>
<gene>
    <name evidence="1" type="ORF">ENX03_00790</name>
</gene>
<comment type="caution">
    <text evidence="1">The sequence shown here is derived from an EMBL/GenBank/DDBJ whole genome shotgun (WGS) entry which is preliminary data.</text>
</comment>
<evidence type="ECO:0000313" key="1">
    <source>
        <dbReference type="EMBL" id="HFT92480.1"/>
    </source>
</evidence>
<dbReference type="AlphaFoldDB" id="A0A7C3LQW3"/>
<protein>
    <recommendedName>
        <fullName evidence="2">Response regulatory domain-containing protein</fullName>
    </recommendedName>
</protein>
<reference evidence="1" key="1">
    <citation type="journal article" date="2020" name="mSystems">
        <title>Genome- and Community-Level Interaction Insights into Carbon Utilization and Element Cycling Functions of Hydrothermarchaeota in Hydrothermal Sediment.</title>
        <authorList>
            <person name="Zhou Z."/>
            <person name="Liu Y."/>
            <person name="Xu W."/>
            <person name="Pan J."/>
            <person name="Luo Z.H."/>
            <person name="Li M."/>
        </authorList>
    </citation>
    <scope>NUCLEOTIDE SEQUENCE [LARGE SCALE GENOMIC DNA]</scope>
    <source>
        <strain evidence="1">SpSt-902</strain>
    </source>
</reference>
<name>A0A7C3LQW3_9BACT</name>
<proteinExistence type="predicted"/>